<keyword evidence="1" id="KW-0472">Membrane</keyword>
<dbReference type="Pfam" id="PF20152">
    <property type="entry name" value="DUF6534"/>
    <property type="match status" value="1"/>
</dbReference>
<keyword evidence="1" id="KW-0812">Transmembrane</keyword>
<keyword evidence="1" id="KW-1133">Transmembrane helix</keyword>
<feature type="domain" description="DUF6534" evidence="2">
    <location>
        <begin position="28"/>
        <end position="115"/>
    </location>
</feature>
<evidence type="ECO:0000259" key="2">
    <source>
        <dbReference type="Pfam" id="PF20152"/>
    </source>
</evidence>
<name>A0A4Q9MBC1_9APHY</name>
<accession>A0A4Q9MBC1</accession>
<feature type="transmembrane region" description="Helical" evidence="1">
    <location>
        <begin position="20"/>
        <end position="44"/>
    </location>
</feature>
<protein>
    <recommendedName>
        <fullName evidence="2">DUF6534 domain-containing protein</fullName>
    </recommendedName>
</protein>
<evidence type="ECO:0000313" key="3">
    <source>
        <dbReference type="EMBL" id="TBU23767.1"/>
    </source>
</evidence>
<evidence type="ECO:0000256" key="1">
    <source>
        <dbReference type="SAM" id="Phobius"/>
    </source>
</evidence>
<gene>
    <name evidence="3" type="ORF">BD311DRAFT_61424</name>
</gene>
<dbReference type="Proteomes" id="UP000292957">
    <property type="component" value="Unassembled WGS sequence"/>
</dbReference>
<organism evidence="3">
    <name type="scientific">Dichomitus squalens</name>
    <dbReference type="NCBI Taxonomy" id="114155"/>
    <lineage>
        <taxon>Eukaryota</taxon>
        <taxon>Fungi</taxon>
        <taxon>Dikarya</taxon>
        <taxon>Basidiomycota</taxon>
        <taxon>Agaricomycotina</taxon>
        <taxon>Agaricomycetes</taxon>
        <taxon>Polyporales</taxon>
        <taxon>Polyporaceae</taxon>
        <taxon>Dichomitus</taxon>
    </lineage>
</organism>
<sequence>MQLSRTKVALSFDSGGSRWLITSGLAISFATDLVFTPTLAVALWQSRVGLSREQSRYELFTTYVVNTGLLHCIFNGAAFIACLATSPFSYTYGIPEIIATRLYANTLLCALNSRDPKKALSIFDGGSYGRNLIQRMNHRAAAETWNVPQIPDDPQAIHINVTTEAEGALDIKRDSAPQYKHHIV</sequence>
<reference evidence="3" key="1">
    <citation type="submission" date="2019-01" db="EMBL/GenBank/DDBJ databases">
        <title>Draft genome sequences of three monokaryotic isolates of the white-rot basidiomycete fungus Dichomitus squalens.</title>
        <authorList>
            <consortium name="DOE Joint Genome Institute"/>
            <person name="Lopez S.C."/>
            <person name="Andreopoulos B."/>
            <person name="Pangilinan J."/>
            <person name="Lipzen A."/>
            <person name="Riley R."/>
            <person name="Ahrendt S."/>
            <person name="Ng V."/>
            <person name="Barry K."/>
            <person name="Daum C."/>
            <person name="Grigoriev I.V."/>
            <person name="Hilden K.S."/>
            <person name="Makela M.R."/>
            <person name="de Vries R.P."/>
        </authorList>
    </citation>
    <scope>NUCLEOTIDE SEQUENCE [LARGE SCALE GENOMIC DNA]</scope>
    <source>
        <strain evidence="3">OM18370.1</strain>
    </source>
</reference>
<dbReference type="OrthoDB" id="2929525at2759"/>
<proteinExistence type="predicted"/>
<dbReference type="EMBL" id="ML143495">
    <property type="protein sequence ID" value="TBU23767.1"/>
    <property type="molecule type" value="Genomic_DNA"/>
</dbReference>
<dbReference type="AlphaFoldDB" id="A0A4Q9MBC1"/>
<dbReference type="InterPro" id="IPR045339">
    <property type="entry name" value="DUF6534"/>
</dbReference>